<evidence type="ECO:0000256" key="1">
    <source>
        <dbReference type="SAM" id="MobiDB-lite"/>
    </source>
</evidence>
<gene>
    <name evidence="4" type="ORF">FIBSPDRAFT_831263</name>
</gene>
<name>A0A166FGV9_9AGAM</name>
<keyword evidence="2" id="KW-0812">Transmembrane</keyword>
<dbReference type="EMBL" id="KV417589">
    <property type="protein sequence ID" value="KZP16791.1"/>
    <property type="molecule type" value="Genomic_DNA"/>
</dbReference>
<dbReference type="AlphaFoldDB" id="A0A166FGV9"/>
<feature type="region of interest" description="Disordered" evidence="1">
    <location>
        <begin position="213"/>
        <end position="248"/>
    </location>
</feature>
<feature type="compositionally biased region" description="Polar residues" evidence="1">
    <location>
        <begin position="453"/>
        <end position="482"/>
    </location>
</feature>
<keyword evidence="2" id="KW-1133">Transmembrane helix</keyword>
<keyword evidence="3" id="KW-0732">Signal</keyword>
<proteinExistence type="predicted"/>
<evidence type="ECO:0000256" key="2">
    <source>
        <dbReference type="SAM" id="Phobius"/>
    </source>
</evidence>
<dbReference type="OrthoDB" id="2591431at2759"/>
<feature type="compositionally biased region" description="Low complexity" evidence="1">
    <location>
        <begin position="217"/>
        <end position="248"/>
    </location>
</feature>
<reference evidence="4 5" key="1">
    <citation type="journal article" date="2016" name="Mol. Biol. Evol.">
        <title>Comparative Genomics of Early-Diverging Mushroom-Forming Fungi Provides Insights into the Origins of Lignocellulose Decay Capabilities.</title>
        <authorList>
            <person name="Nagy L.G."/>
            <person name="Riley R."/>
            <person name="Tritt A."/>
            <person name="Adam C."/>
            <person name="Daum C."/>
            <person name="Floudas D."/>
            <person name="Sun H."/>
            <person name="Yadav J.S."/>
            <person name="Pangilinan J."/>
            <person name="Larsson K.H."/>
            <person name="Matsuura K."/>
            <person name="Barry K."/>
            <person name="Labutti K."/>
            <person name="Kuo R."/>
            <person name="Ohm R.A."/>
            <person name="Bhattacharya S.S."/>
            <person name="Shirouzu T."/>
            <person name="Yoshinaga Y."/>
            <person name="Martin F.M."/>
            <person name="Grigoriev I.V."/>
            <person name="Hibbett D.S."/>
        </authorList>
    </citation>
    <scope>NUCLEOTIDE SEQUENCE [LARGE SCALE GENOMIC DNA]</scope>
    <source>
        <strain evidence="4 5">CBS 109695</strain>
    </source>
</reference>
<feature type="compositionally biased region" description="Basic and acidic residues" evidence="1">
    <location>
        <begin position="440"/>
        <end position="451"/>
    </location>
</feature>
<dbReference type="Proteomes" id="UP000076532">
    <property type="component" value="Unassembled WGS sequence"/>
</dbReference>
<evidence type="ECO:0000256" key="3">
    <source>
        <dbReference type="SAM" id="SignalP"/>
    </source>
</evidence>
<protein>
    <recommendedName>
        <fullName evidence="6">Mid2 domain-containing protein</fullName>
    </recommendedName>
</protein>
<feature type="transmembrane region" description="Helical" evidence="2">
    <location>
        <begin position="255"/>
        <end position="282"/>
    </location>
</feature>
<keyword evidence="5" id="KW-1185">Reference proteome</keyword>
<feature type="region of interest" description="Disordered" evidence="1">
    <location>
        <begin position="433"/>
        <end position="514"/>
    </location>
</feature>
<sequence length="514" mass="54019">MFPSLPANVLLLLLLASTAKAFSFSFSTPTMCDNLTVTWTGGQAPYQVLLTPRFGVPSNYSILDAIPADGTGSFTTQLEYNETQTFLITMSDGTGFGTGGTSQLLTVGDSVSGTNCNPTFPTTAFTFSVPNALEQCSIYTFNEYNNAVQPVTIYALIPGGESTVINPPIGAQYDWPSVDVASGTSMIFLMVDAQGRQGGATDLEPVQANTDASCLNAQSPSSTATPTSTSSSTGSTAPSGSGSAPSATQTAAGKFSIAAIAGTILGALVLLAVMITLGLFFLRKWKEDSQSPYGGPGITGGMTGRRRSQRLASVDLDSPNPIGPEYSQRSGLQAFAYPAPNTASTAPYTPPISLPQSGPHEPNPFIFPASPGYHPRQNSKLTALTPATPMSDDYASQGQRQKAAMAGMSPYKPTRFIVHTDVEEVEPAVEEVFEVPPQYTDRRPPPVDVKRQPSGSIQRQPSGSVQRQASTNMARQASTSARHPQPPSGNVAAEDLHPLSSFVPPSPPSSGERF</sequence>
<feature type="chain" id="PRO_5007873383" description="Mid2 domain-containing protein" evidence="3">
    <location>
        <begin position="22"/>
        <end position="514"/>
    </location>
</feature>
<organism evidence="4 5">
    <name type="scientific">Athelia psychrophila</name>
    <dbReference type="NCBI Taxonomy" id="1759441"/>
    <lineage>
        <taxon>Eukaryota</taxon>
        <taxon>Fungi</taxon>
        <taxon>Dikarya</taxon>
        <taxon>Basidiomycota</taxon>
        <taxon>Agaricomycotina</taxon>
        <taxon>Agaricomycetes</taxon>
        <taxon>Agaricomycetidae</taxon>
        <taxon>Atheliales</taxon>
        <taxon>Atheliaceae</taxon>
        <taxon>Athelia</taxon>
    </lineage>
</organism>
<accession>A0A166FGV9</accession>
<feature type="signal peptide" evidence="3">
    <location>
        <begin position="1"/>
        <end position="21"/>
    </location>
</feature>
<keyword evidence="2" id="KW-0472">Membrane</keyword>
<evidence type="ECO:0008006" key="6">
    <source>
        <dbReference type="Google" id="ProtNLM"/>
    </source>
</evidence>
<evidence type="ECO:0000313" key="5">
    <source>
        <dbReference type="Proteomes" id="UP000076532"/>
    </source>
</evidence>
<evidence type="ECO:0000313" key="4">
    <source>
        <dbReference type="EMBL" id="KZP16791.1"/>
    </source>
</evidence>